<evidence type="ECO:0000313" key="15">
    <source>
        <dbReference type="EMBL" id="EKX38829.1"/>
    </source>
</evidence>
<evidence type="ECO:0000256" key="8">
    <source>
        <dbReference type="ARBA" id="ARBA00022917"/>
    </source>
</evidence>
<organism evidence="15">
    <name type="scientific">Guillardia theta (strain CCMP2712)</name>
    <name type="common">Cryptophyte</name>
    <dbReference type="NCBI Taxonomy" id="905079"/>
    <lineage>
        <taxon>Eukaryota</taxon>
        <taxon>Cryptophyceae</taxon>
        <taxon>Pyrenomonadales</taxon>
        <taxon>Geminigeraceae</taxon>
        <taxon>Guillardia</taxon>
    </lineage>
</organism>
<dbReference type="FunFam" id="3.30.930.10:FF:000238">
    <property type="entry name" value="Lysine--tRNA ligase"/>
    <property type="match status" value="1"/>
</dbReference>
<dbReference type="RefSeq" id="XP_005825809.1">
    <property type="nucleotide sequence ID" value="XM_005825752.1"/>
</dbReference>
<evidence type="ECO:0000256" key="2">
    <source>
        <dbReference type="ARBA" id="ARBA00008226"/>
    </source>
</evidence>
<dbReference type="CDD" id="cd04322">
    <property type="entry name" value="LysRS_N"/>
    <property type="match status" value="1"/>
</dbReference>
<dbReference type="STRING" id="905079.L1ISH0"/>
<evidence type="ECO:0000256" key="7">
    <source>
        <dbReference type="ARBA" id="ARBA00022840"/>
    </source>
</evidence>
<keyword evidence="4" id="KW-0963">Cytoplasm</keyword>
<evidence type="ECO:0000256" key="12">
    <source>
        <dbReference type="RuleBase" id="RU003748"/>
    </source>
</evidence>
<comment type="catalytic activity">
    <reaction evidence="11 12">
        <text>tRNA(Lys) + L-lysine + ATP = L-lysyl-tRNA(Lys) + AMP + diphosphate</text>
        <dbReference type="Rhea" id="RHEA:20792"/>
        <dbReference type="Rhea" id="RHEA-COMP:9696"/>
        <dbReference type="Rhea" id="RHEA-COMP:9697"/>
        <dbReference type="ChEBI" id="CHEBI:30616"/>
        <dbReference type="ChEBI" id="CHEBI:32551"/>
        <dbReference type="ChEBI" id="CHEBI:33019"/>
        <dbReference type="ChEBI" id="CHEBI:78442"/>
        <dbReference type="ChEBI" id="CHEBI:78529"/>
        <dbReference type="ChEBI" id="CHEBI:456215"/>
        <dbReference type="EC" id="6.1.1.6"/>
    </reaction>
</comment>
<comment type="similarity">
    <text evidence="2">Belongs to the class-II aminoacyl-tRNA synthetase family.</text>
</comment>
<dbReference type="KEGG" id="gtt:GUITHDRAFT_144009"/>
<dbReference type="GO" id="GO:0006430">
    <property type="term" value="P:lysyl-tRNA aminoacylation"/>
    <property type="evidence" value="ECO:0007669"/>
    <property type="project" value="InterPro"/>
</dbReference>
<dbReference type="EnsemblProtists" id="EKX38829">
    <property type="protein sequence ID" value="EKX38829"/>
    <property type="gene ID" value="GUITHDRAFT_144009"/>
</dbReference>
<dbReference type="EMBL" id="JH993045">
    <property type="protein sequence ID" value="EKX38829.1"/>
    <property type="molecule type" value="Genomic_DNA"/>
</dbReference>
<reference evidence="15 17" key="1">
    <citation type="journal article" date="2012" name="Nature">
        <title>Algal genomes reveal evolutionary mosaicism and the fate of nucleomorphs.</title>
        <authorList>
            <consortium name="DOE Joint Genome Institute"/>
            <person name="Curtis B.A."/>
            <person name="Tanifuji G."/>
            <person name="Burki F."/>
            <person name="Gruber A."/>
            <person name="Irimia M."/>
            <person name="Maruyama S."/>
            <person name="Arias M.C."/>
            <person name="Ball S.G."/>
            <person name="Gile G.H."/>
            <person name="Hirakawa Y."/>
            <person name="Hopkins J.F."/>
            <person name="Kuo A."/>
            <person name="Rensing S.A."/>
            <person name="Schmutz J."/>
            <person name="Symeonidi A."/>
            <person name="Elias M."/>
            <person name="Eveleigh R.J."/>
            <person name="Herman E.K."/>
            <person name="Klute M.J."/>
            <person name="Nakayama T."/>
            <person name="Obornik M."/>
            <person name="Reyes-Prieto A."/>
            <person name="Armbrust E.V."/>
            <person name="Aves S.J."/>
            <person name="Beiko R.G."/>
            <person name="Coutinho P."/>
            <person name="Dacks J.B."/>
            <person name="Durnford D.G."/>
            <person name="Fast N.M."/>
            <person name="Green B.R."/>
            <person name="Grisdale C.J."/>
            <person name="Hempel F."/>
            <person name="Henrissat B."/>
            <person name="Hoppner M.P."/>
            <person name="Ishida K."/>
            <person name="Kim E."/>
            <person name="Koreny L."/>
            <person name="Kroth P.G."/>
            <person name="Liu Y."/>
            <person name="Malik S.B."/>
            <person name="Maier U.G."/>
            <person name="McRose D."/>
            <person name="Mock T."/>
            <person name="Neilson J.A."/>
            <person name="Onodera N.T."/>
            <person name="Poole A.M."/>
            <person name="Pritham E.J."/>
            <person name="Richards T.A."/>
            <person name="Rocap G."/>
            <person name="Roy S.W."/>
            <person name="Sarai C."/>
            <person name="Schaack S."/>
            <person name="Shirato S."/>
            <person name="Slamovits C.H."/>
            <person name="Spencer D.F."/>
            <person name="Suzuki S."/>
            <person name="Worden A.Z."/>
            <person name="Zauner S."/>
            <person name="Barry K."/>
            <person name="Bell C."/>
            <person name="Bharti A.K."/>
            <person name="Crow J.A."/>
            <person name="Grimwood J."/>
            <person name="Kramer R."/>
            <person name="Lindquist E."/>
            <person name="Lucas S."/>
            <person name="Salamov A."/>
            <person name="McFadden G.I."/>
            <person name="Lane C.E."/>
            <person name="Keeling P.J."/>
            <person name="Gray M.W."/>
            <person name="Grigoriev I.V."/>
            <person name="Archibald J.M."/>
        </authorList>
    </citation>
    <scope>NUCLEOTIDE SEQUENCE</scope>
    <source>
        <strain evidence="15 17">CCMP2712</strain>
    </source>
</reference>
<dbReference type="InterPro" id="IPR004365">
    <property type="entry name" value="NA-bd_OB_tRNA"/>
</dbReference>
<dbReference type="InterPro" id="IPR004364">
    <property type="entry name" value="Aa-tRNA-synt_II"/>
</dbReference>
<dbReference type="GO" id="GO:0000049">
    <property type="term" value="F:tRNA binding"/>
    <property type="evidence" value="ECO:0007669"/>
    <property type="project" value="TreeGrafter"/>
</dbReference>
<dbReference type="PANTHER" id="PTHR42918:SF9">
    <property type="entry name" value="LYSINE--TRNA LIGASE"/>
    <property type="match status" value="1"/>
</dbReference>
<dbReference type="GeneID" id="17295572"/>
<evidence type="ECO:0000256" key="5">
    <source>
        <dbReference type="ARBA" id="ARBA00022598"/>
    </source>
</evidence>
<feature type="region of interest" description="Disordered" evidence="13">
    <location>
        <begin position="1"/>
        <end position="80"/>
    </location>
</feature>
<dbReference type="EC" id="6.1.1.6" evidence="3 12"/>
<dbReference type="SUPFAM" id="SSF55681">
    <property type="entry name" value="Class II aaRS and biotin synthetases"/>
    <property type="match status" value="1"/>
</dbReference>
<dbReference type="NCBIfam" id="TIGR00499">
    <property type="entry name" value="lysS_bact"/>
    <property type="match status" value="1"/>
</dbReference>
<dbReference type="InterPro" id="IPR002313">
    <property type="entry name" value="Lys-tRNA-ligase_II"/>
</dbReference>
<dbReference type="GO" id="GO:0005524">
    <property type="term" value="F:ATP binding"/>
    <property type="evidence" value="ECO:0007669"/>
    <property type="project" value="UniProtKB-KW"/>
</dbReference>
<reference evidence="16" key="3">
    <citation type="submission" date="2015-06" db="UniProtKB">
        <authorList>
            <consortium name="EnsemblProtists"/>
        </authorList>
    </citation>
    <scope>IDENTIFICATION</scope>
</reference>
<keyword evidence="5" id="KW-0436">Ligase</keyword>
<keyword evidence="9" id="KW-0030">Aminoacyl-tRNA synthetase</keyword>
<evidence type="ECO:0000313" key="16">
    <source>
        <dbReference type="EnsemblProtists" id="EKX38829"/>
    </source>
</evidence>
<dbReference type="PIRSF" id="PIRSF039101">
    <property type="entry name" value="LysRS2"/>
    <property type="match status" value="1"/>
</dbReference>
<gene>
    <name evidence="15" type="ORF">GUITHDRAFT_144009</name>
</gene>
<dbReference type="Pfam" id="PF01336">
    <property type="entry name" value="tRNA_anti-codon"/>
    <property type="match status" value="1"/>
</dbReference>
<evidence type="ECO:0000256" key="9">
    <source>
        <dbReference type="ARBA" id="ARBA00023146"/>
    </source>
</evidence>
<dbReference type="eggNOG" id="KOG1885">
    <property type="taxonomic scope" value="Eukaryota"/>
</dbReference>
<proteinExistence type="inferred from homology"/>
<dbReference type="OrthoDB" id="21243at2759"/>
<dbReference type="HOGENOM" id="CLU_008255_6_0_1"/>
<dbReference type="Pfam" id="PF00152">
    <property type="entry name" value="tRNA-synt_2"/>
    <property type="match status" value="1"/>
</dbReference>
<dbReference type="GO" id="GO:0004824">
    <property type="term" value="F:lysine-tRNA ligase activity"/>
    <property type="evidence" value="ECO:0007669"/>
    <property type="project" value="UniProtKB-EC"/>
</dbReference>
<dbReference type="Gene3D" id="3.30.930.10">
    <property type="entry name" value="Bira Bifunctional Protein, Domain 2"/>
    <property type="match status" value="1"/>
</dbReference>
<dbReference type="HAMAP" id="MF_00252">
    <property type="entry name" value="Lys_tRNA_synth_class2"/>
    <property type="match status" value="1"/>
</dbReference>
<keyword evidence="8" id="KW-0648">Protein biosynthesis</keyword>
<evidence type="ECO:0000256" key="11">
    <source>
        <dbReference type="ARBA" id="ARBA00048573"/>
    </source>
</evidence>
<dbReference type="PRINTS" id="PR00982">
    <property type="entry name" value="TRNASYNTHLYS"/>
</dbReference>
<dbReference type="Proteomes" id="UP000011087">
    <property type="component" value="Unassembled WGS sequence"/>
</dbReference>
<evidence type="ECO:0000256" key="13">
    <source>
        <dbReference type="SAM" id="MobiDB-lite"/>
    </source>
</evidence>
<keyword evidence="6" id="KW-0547">Nucleotide-binding</keyword>
<dbReference type="PaxDb" id="55529-EKX38829"/>
<accession>L1ISH0</accession>
<dbReference type="InterPro" id="IPR045864">
    <property type="entry name" value="aa-tRNA-synth_II/BPL/LPL"/>
</dbReference>
<dbReference type="GO" id="GO:0005829">
    <property type="term" value="C:cytosol"/>
    <property type="evidence" value="ECO:0007669"/>
    <property type="project" value="TreeGrafter"/>
</dbReference>
<dbReference type="InterPro" id="IPR018149">
    <property type="entry name" value="Lys-tRNA-synth_II_C"/>
</dbReference>
<feature type="compositionally biased region" description="Basic and acidic residues" evidence="13">
    <location>
        <begin position="45"/>
        <end position="68"/>
    </location>
</feature>
<comment type="subcellular location">
    <subcellularLocation>
        <location evidence="1">Cytoplasm</location>
    </subcellularLocation>
</comment>
<evidence type="ECO:0000313" key="17">
    <source>
        <dbReference type="Proteomes" id="UP000011087"/>
    </source>
</evidence>
<dbReference type="InterPro" id="IPR006195">
    <property type="entry name" value="aa-tRNA-synth_II"/>
</dbReference>
<dbReference type="FunFam" id="2.40.50.140:FF:000050">
    <property type="entry name" value="Lysine--tRNA ligase"/>
    <property type="match status" value="1"/>
</dbReference>
<dbReference type="InterPro" id="IPR034762">
    <property type="entry name" value="Lys-tRNA-ligase_II_bac/euk"/>
</dbReference>
<evidence type="ECO:0000256" key="6">
    <source>
        <dbReference type="ARBA" id="ARBA00022741"/>
    </source>
</evidence>
<keyword evidence="17" id="KW-1185">Reference proteome</keyword>
<reference evidence="17" key="2">
    <citation type="submission" date="2012-11" db="EMBL/GenBank/DDBJ databases">
        <authorList>
            <person name="Kuo A."/>
            <person name="Curtis B.A."/>
            <person name="Tanifuji G."/>
            <person name="Burki F."/>
            <person name="Gruber A."/>
            <person name="Irimia M."/>
            <person name="Maruyama S."/>
            <person name="Arias M.C."/>
            <person name="Ball S.G."/>
            <person name="Gile G.H."/>
            <person name="Hirakawa Y."/>
            <person name="Hopkins J.F."/>
            <person name="Rensing S.A."/>
            <person name="Schmutz J."/>
            <person name="Symeonidi A."/>
            <person name="Elias M."/>
            <person name="Eveleigh R.J."/>
            <person name="Herman E.K."/>
            <person name="Klute M.J."/>
            <person name="Nakayama T."/>
            <person name="Obornik M."/>
            <person name="Reyes-Prieto A."/>
            <person name="Armbrust E.V."/>
            <person name="Aves S.J."/>
            <person name="Beiko R.G."/>
            <person name="Coutinho P."/>
            <person name="Dacks J.B."/>
            <person name="Durnford D.G."/>
            <person name="Fast N.M."/>
            <person name="Green B.R."/>
            <person name="Grisdale C."/>
            <person name="Hempe F."/>
            <person name="Henrissat B."/>
            <person name="Hoppner M.P."/>
            <person name="Ishida K.-I."/>
            <person name="Kim E."/>
            <person name="Koreny L."/>
            <person name="Kroth P.G."/>
            <person name="Liu Y."/>
            <person name="Malik S.-B."/>
            <person name="Maier U.G."/>
            <person name="McRose D."/>
            <person name="Mock T."/>
            <person name="Neilson J.A."/>
            <person name="Onodera N.T."/>
            <person name="Poole A.M."/>
            <person name="Pritham E.J."/>
            <person name="Richards T.A."/>
            <person name="Rocap G."/>
            <person name="Roy S.W."/>
            <person name="Sarai C."/>
            <person name="Schaack S."/>
            <person name="Shirato S."/>
            <person name="Slamovits C.H."/>
            <person name="Spencer D.F."/>
            <person name="Suzuki S."/>
            <person name="Worden A.Z."/>
            <person name="Zauner S."/>
            <person name="Barry K."/>
            <person name="Bell C."/>
            <person name="Bharti A.K."/>
            <person name="Crow J.A."/>
            <person name="Grimwood J."/>
            <person name="Kramer R."/>
            <person name="Lindquist E."/>
            <person name="Lucas S."/>
            <person name="Salamov A."/>
            <person name="McFadden G.I."/>
            <person name="Lane C.E."/>
            <person name="Keeling P.J."/>
            <person name="Gray M.W."/>
            <person name="Grigoriev I.V."/>
            <person name="Archibald J.M."/>
        </authorList>
    </citation>
    <scope>NUCLEOTIDE SEQUENCE</scope>
    <source>
        <strain evidence="17">CCMP2712</strain>
    </source>
</reference>
<evidence type="ECO:0000256" key="4">
    <source>
        <dbReference type="ARBA" id="ARBA00022490"/>
    </source>
</evidence>
<dbReference type="InterPro" id="IPR012340">
    <property type="entry name" value="NA-bd_OB-fold"/>
</dbReference>
<dbReference type="CDD" id="cd00775">
    <property type="entry name" value="LysRS_core"/>
    <property type="match status" value="1"/>
</dbReference>
<dbReference type="InterPro" id="IPR044136">
    <property type="entry name" value="Lys-tRNA-ligase_II_N"/>
</dbReference>
<dbReference type="SUPFAM" id="SSF50249">
    <property type="entry name" value="Nucleic acid-binding proteins"/>
    <property type="match status" value="1"/>
</dbReference>
<name>L1ISH0_GUITC</name>
<dbReference type="Gene3D" id="2.40.50.140">
    <property type="entry name" value="Nucleic acid-binding proteins"/>
    <property type="match status" value="1"/>
</dbReference>
<dbReference type="OMA" id="MQERHVD"/>
<evidence type="ECO:0000259" key="14">
    <source>
        <dbReference type="PROSITE" id="PS50862"/>
    </source>
</evidence>
<evidence type="ECO:0000256" key="10">
    <source>
        <dbReference type="ARBA" id="ARBA00030563"/>
    </source>
</evidence>
<keyword evidence="7" id="KW-0067">ATP-binding</keyword>
<dbReference type="PROSITE" id="PS50862">
    <property type="entry name" value="AA_TRNA_LIGASE_II"/>
    <property type="match status" value="1"/>
</dbReference>
<dbReference type="PANTHER" id="PTHR42918">
    <property type="entry name" value="LYSYL-TRNA SYNTHETASE"/>
    <property type="match status" value="1"/>
</dbReference>
<sequence length="598" mass="68807">MEENKTGKEEDEEDMEENKTGKEEDEEDMEENKTGKEEDEEDMEENKTGKEDDEERRRGSERWTKEAQGKGSESIPDAREDEGYMRMRWQDLEQFQQARGSVYPHKFDVTIEIQEFLNKYACLEAGEQRKDERQSVAGRIIGLRRAGKNLIFIDVKSNGSRMQLMVDRQHFDGEDWEELMGKILKRGDVVGATGIPARNKRGEICLIPLSVKLLAPCVRILPKDYYGLKDPDLRFRNRYVDLICNSQVRQHFEGRAKIIRAIRNYLDNIGFLEVETPMLSRQASGAAARPFKTFHNDLESELFMRVMQREQRRGRADADRQVAPELYLKQLVVGGLDKVYELGKCFRNEGVDATHNPEFTSIEIYQAYADYMDMLEMLERMLKSVCQEVSSRDKSGTIELDFSRPFQRLDYMQAIEEAAGQKLPHPSELETTESVKLLREILSKFKVSAPSNAHASILLDKLCGELVEPKLIQPTFLINQPLCMSPLAKEHREMAGVSERFELFILGREVANAYTELNDPREQKTRFEEQMLKKQQGDEEAIVLDDSFLHALDYGLPPTGGCGIGIDRICMTLLDLPSIREVQLFPLLRPKEGKPEEP</sequence>
<evidence type="ECO:0000256" key="3">
    <source>
        <dbReference type="ARBA" id="ARBA00013166"/>
    </source>
</evidence>
<evidence type="ECO:0000256" key="1">
    <source>
        <dbReference type="ARBA" id="ARBA00004496"/>
    </source>
</evidence>
<dbReference type="NCBIfam" id="NF001756">
    <property type="entry name" value="PRK00484.1"/>
    <property type="match status" value="1"/>
</dbReference>
<feature type="domain" description="Aminoacyl-transfer RNA synthetases class-II family profile" evidence="14">
    <location>
        <begin position="255"/>
        <end position="590"/>
    </location>
</feature>
<protein>
    <recommendedName>
        <fullName evidence="3 12">Lysine--tRNA ligase</fullName>
        <ecNumber evidence="3 12">6.1.1.6</ecNumber>
    </recommendedName>
    <alternativeName>
        <fullName evidence="10 12">Lysyl-tRNA synthetase</fullName>
    </alternativeName>
</protein>
<dbReference type="AlphaFoldDB" id="L1ISH0"/>